<feature type="region of interest" description="Disordered" evidence="1">
    <location>
        <begin position="97"/>
        <end position="148"/>
    </location>
</feature>
<comment type="caution">
    <text evidence="3">The sequence shown here is derived from an EMBL/GenBank/DDBJ whole genome shotgun (WGS) entry which is preliminary data.</text>
</comment>
<sequence length="220" mass="24797">MAGSSRGTRASTSSPHGVAYCQLIDQLHPGTLPMSRVRMDATLSFEKANNFTLLNQAFKKAGLPIDICIERLIAGRFRDHFELSKWLKRVTDERQLDSACQTAPRSQLRDDQGSSTHRSLREVTPGTTTPRTQRACRDQSTGPEPRSEVDYLKERVKTLIQERDKIRATLTSIAKMCSHWKSEGTVETSVTSDILEVIRQSELEVFASREDSEDLVTKEE</sequence>
<dbReference type="OrthoDB" id="641149at2759"/>
<dbReference type="VEuPathDB" id="VectorBase:HLOH_041477"/>
<proteinExistence type="predicted"/>
<evidence type="ECO:0000313" key="3">
    <source>
        <dbReference type="EMBL" id="KAH9362922.1"/>
    </source>
</evidence>
<dbReference type="InterPro" id="IPR027328">
    <property type="entry name" value="MAPRE"/>
</dbReference>
<dbReference type="PANTHER" id="PTHR10623">
    <property type="entry name" value="MICROTUBULE-ASSOCIATED PROTEIN RP/EB FAMILY MEMBER"/>
    <property type="match status" value="1"/>
</dbReference>
<protein>
    <recommendedName>
        <fullName evidence="2">Calponin-homology (CH) domain-containing protein</fullName>
    </recommendedName>
</protein>
<reference evidence="3 4" key="1">
    <citation type="journal article" date="2020" name="Cell">
        <title>Large-Scale Comparative Analyses of Tick Genomes Elucidate Their Genetic Diversity and Vector Capacities.</title>
        <authorList>
            <consortium name="Tick Genome and Microbiome Consortium (TIGMIC)"/>
            <person name="Jia N."/>
            <person name="Wang J."/>
            <person name="Shi W."/>
            <person name="Du L."/>
            <person name="Sun Y."/>
            <person name="Zhan W."/>
            <person name="Jiang J.F."/>
            <person name="Wang Q."/>
            <person name="Zhang B."/>
            <person name="Ji P."/>
            <person name="Bell-Sakyi L."/>
            <person name="Cui X.M."/>
            <person name="Yuan T.T."/>
            <person name="Jiang B.G."/>
            <person name="Yang W.F."/>
            <person name="Lam T.T."/>
            <person name="Chang Q.C."/>
            <person name="Ding S.J."/>
            <person name="Wang X.J."/>
            <person name="Zhu J.G."/>
            <person name="Ruan X.D."/>
            <person name="Zhao L."/>
            <person name="Wei J.T."/>
            <person name="Ye R.Z."/>
            <person name="Que T.C."/>
            <person name="Du C.H."/>
            <person name="Zhou Y.H."/>
            <person name="Cheng J.X."/>
            <person name="Dai P.F."/>
            <person name="Guo W.B."/>
            <person name="Han X.H."/>
            <person name="Huang E.J."/>
            <person name="Li L.F."/>
            <person name="Wei W."/>
            <person name="Gao Y.C."/>
            <person name="Liu J.Z."/>
            <person name="Shao H.Z."/>
            <person name="Wang X."/>
            <person name="Wang C.C."/>
            <person name="Yang T.C."/>
            <person name="Huo Q.B."/>
            <person name="Li W."/>
            <person name="Chen H.Y."/>
            <person name="Chen S.E."/>
            <person name="Zhou L.G."/>
            <person name="Ni X.B."/>
            <person name="Tian J.H."/>
            <person name="Sheng Y."/>
            <person name="Liu T."/>
            <person name="Pan Y.S."/>
            <person name="Xia L.Y."/>
            <person name="Li J."/>
            <person name="Zhao F."/>
            <person name="Cao W.C."/>
        </authorList>
    </citation>
    <scope>NUCLEOTIDE SEQUENCE [LARGE SCALE GENOMIC DNA]</scope>
    <source>
        <strain evidence="3">HaeL-2018</strain>
    </source>
</reference>
<dbReference type="SUPFAM" id="SSF47576">
    <property type="entry name" value="Calponin-homology domain, CH-domain"/>
    <property type="match status" value="1"/>
</dbReference>
<gene>
    <name evidence="3" type="ORF">HPB48_014296</name>
</gene>
<name>A0A9J6FIP1_HAELO</name>
<dbReference type="EMBL" id="JABSTR010000001">
    <property type="protein sequence ID" value="KAH9362922.1"/>
    <property type="molecule type" value="Genomic_DNA"/>
</dbReference>
<dbReference type="Gene3D" id="1.10.418.10">
    <property type="entry name" value="Calponin-like domain"/>
    <property type="match status" value="1"/>
</dbReference>
<dbReference type="InterPro" id="IPR036872">
    <property type="entry name" value="CH_dom_sf"/>
</dbReference>
<accession>A0A9J6FIP1</accession>
<evidence type="ECO:0000313" key="4">
    <source>
        <dbReference type="Proteomes" id="UP000821853"/>
    </source>
</evidence>
<evidence type="ECO:0000256" key="1">
    <source>
        <dbReference type="SAM" id="MobiDB-lite"/>
    </source>
</evidence>
<dbReference type="GO" id="GO:0008017">
    <property type="term" value="F:microtubule binding"/>
    <property type="evidence" value="ECO:0007669"/>
    <property type="project" value="InterPro"/>
</dbReference>
<dbReference type="AlphaFoldDB" id="A0A9J6FIP1"/>
<dbReference type="PROSITE" id="PS50021">
    <property type="entry name" value="CH"/>
    <property type="match status" value="1"/>
</dbReference>
<dbReference type="Proteomes" id="UP000821853">
    <property type="component" value="Chromosome 1"/>
</dbReference>
<feature type="compositionally biased region" description="Polar residues" evidence="1">
    <location>
        <begin position="125"/>
        <end position="142"/>
    </location>
</feature>
<dbReference type="InterPro" id="IPR001715">
    <property type="entry name" value="CH_dom"/>
</dbReference>
<organism evidence="3 4">
    <name type="scientific">Haemaphysalis longicornis</name>
    <name type="common">Bush tick</name>
    <dbReference type="NCBI Taxonomy" id="44386"/>
    <lineage>
        <taxon>Eukaryota</taxon>
        <taxon>Metazoa</taxon>
        <taxon>Ecdysozoa</taxon>
        <taxon>Arthropoda</taxon>
        <taxon>Chelicerata</taxon>
        <taxon>Arachnida</taxon>
        <taxon>Acari</taxon>
        <taxon>Parasitiformes</taxon>
        <taxon>Ixodida</taxon>
        <taxon>Ixodoidea</taxon>
        <taxon>Ixodidae</taxon>
        <taxon>Haemaphysalinae</taxon>
        <taxon>Haemaphysalis</taxon>
    </lineage>
</organism>
<keyword evidence="4" id="KW-1185">Reference proteome</keyword>
<feature type="domain" description="Calponin-homology (CH)" evidence="2">
    <location>
        <begin position="1"/>
        <end position="92"/>
    </location>
</feature>
<evidence type="ECO:0000259" key="2">
    <source>
        <dbReference type="PROSITE" id="PS50021"/>
    </source>
</evidence>